<dbReference type="PANTHER" id="PTHR43690:SF18">
    <property type="entry name" value="INSULIN-DEGRADING ENZYME-RELATED"/>
    <property type="match status" value="1"/>
</dbReference>
<evidence type="ECO:0000256" key="2">
    <source>
        <dbReference type="ARBA" id="ARBA00007261"/>
    </source>
</evidence>
<dbReference type="GO" id="GO:0004222">
    <property type="term" value="F:metalloendopeptidase activity"/>
    <property type="evidence" value="ECO:0007669"/>
    <property type="project" value="InterPro"/>
</dbReference>
<keyword evidence="6" id="KW-0862">Zinc</keyword>
<feature type="domain" description="Peptidase M16 middle/third" evidence="10">
    <location>
        <begin position="532"/>
        <end position="726"/>
    </location>
</feature>
<keyword evidence="3" id="KW-0645">Protease</keyword>
<evidence type="ECO:0000256" key="1">
    <source>
        <dbReference type="ARBA" id="ARBA00001947"/>
    </source>
</evidence>
<evidence type="ECO:0008006" key="13">
    <source>
        <dbReference type="Google" id="ProtNLM"/>
    </source>
</evidence>
<dbReference type="InterPro" id="IPR011765">
    <property type="entry name" value="Pept_M16_N"/>
</dbReference>
<sequence>MRKILTLLLTLCLLTGISVSVLGGGLDNTDSRYPSRQYRRFLLPNQMKVMLISDPTLQRGAASLTVGVGSMSDPADRFGLAHFLEHMLFLGTEKYPEEGSYQKFVSTHDGFSNAYTADDRTNYHFEIDPEYLEEGLDRFSQFFIAPLFNQDLVEREKRAIEAEHSKNIPNDFRRIYQVKRKAYEEGHPARHFATGTMETLDRVSRKELLGFYRKNYSSNQMMLAVAGPQDLDTLQNLVAARFATVKNRNLLENRVSAKYMKPDPRFRLMQVKTIKDTRSLTLMFPLSRTLHYYKSQPLGMLGFLLGHEGQGSLLSLLKRENLATALSAGGGASNKSYSSFDINIQLTPKGLRNYSKVIRNVFQYLRLLRNTGLPRYVYDEVKLMSEIDYSFAEKPEGTSLVNVFSTLMMYYPMRTVEFAPYIITEFKPRIFDSLLYNLTPQNMLAVLAARKVKTSEKEEFYGVEYSLSYSQPKWMNKWRNSKMNSALKLPQANPFLPESLEVLAYKGSLQLTHQSLAGLRKEGLSAGVLKRLESAQGESWESWDEMLTAVNIPPQADYAEALRELLRKHALGKPQILRDDEFGKIWFQQDYRFETPKAQMMFRINSAEVYSSPRNAVLSQLYTDAIREGFNEFGYPVRLAGLEYGINVDKEGINLTFSGYSDRIQELVKTVAGRLKKISIDQKTFNTLKEVRLRRYQNFHFQQPYQQAFYYRSLLLEGRKFSIMDYEKEIKKIKLKDLKKFADKLYDSIYIEGLAYGNLRAETVSEAAEVLRKKLAAKPLAEEKRFINTVRQLNAGDSHTYTRKMQVENSAVVTDIQVGQRSPELQAVLMVIDSLMQPQFYNDLRTSQQLGYIVNSGMTGLEKTLGLIFIIQSGEYDTATLEQRMDAFLGKFNDSLKELPDAELNNIKKSVLNSKLQKTTSVTAEAGRLFTLAFEKNAEFDANSREIRALEELTREDILDVVNSYLRPSKQRKLILRMSGKDHAAGNSAGELISSIAKFKARYACPEKCLP</sequence>
<evidence type="ECO:0000259" key="11">
    <source>
        <dbReference type="Pfam" id="PF22456"/>
    </source>
</evidence>
<comment type="cofactor">
    <cofactor evidence="1">
        <name>Zn(2+)</name>
        <dbReference type="ChEBI" id="CHEBI:29105"/>
    </cofactor>
</comment>
<dbReference type="PROSITE" id="PS00143">
    <property type="entry name" value="INSULINASE"/>
    <property type="match status" value="1"/>
</dbReference>
<reference evidence="12" key="1">
    <citation type="submission" date="2018-05" db="EMBL/GenBank/DDBJ databases">
        <authorList>
            <person name="Lanie J.A."/>
            <person name="Ng W.-L."/>
            <person name="Kazmierczak K.M."/>
            <person name="Andrzejewski T.M."/>
            <person name="Davidsen T.M."/>
            <person name="Wayne K.J."/>
            <person name="Tettelin H."/>
            <person name="Glass J.I."/>
            <person name="Rusch D."/>
            <person name="Podicherti R."/>
            <person name="Tsui H.-C.T."/>
            <person name="Winkler M.E."/>
        </authorList>
    </citation>
    <scope>NUCLEOTIDE SEQUENCE</scope>
</reference>
<dbReference type="EMBL" id="UINC01000096">
    <property type="protein sequence ID" value="SUZ48964.1"/>
    <property type="molecule type" value="Genomic_DNA"/>
</dbReference>
<dbReference type="Pfam" id="PF16187">
    <property type="entry name" value="Peptidase_M16_M"/>
    <property type="match status" value="2"/>
</dbReference>
<feature type="domain" description="Peptidase M16 C-terminal" evidence="9">
    <location>
        <begin position="203"/>
        <end position="382"/>
    </location>
</feature>
<evidence type="ECO:0000313" key="12">
    <source>
        <dbReference type="EMBL" id="SUZ48964.1"/>
    </source>
</evidence>
<evidence type="ECO:0000256" key="5">
    <source>
        <dbReference type="ARBA" id="ARBA00022801"/>
    </source>
</evidence>
<dbReference type="Pfam" id="PF00675">
    <property type="entry name" value="Peptidase_M16"/>
    <property type="match status" value="1"/>
</dbReference>
<evidence type="ECO:0000259" key="8">
    <source>
        <dbReference type="Pfam" id="PF00675"/>
    </source>
</evidence>
<gene>
    <name evidence="12" type="ORF">METZ01_LOCUS1818</name>
</gene>
<comment type="similarity">
    <text evidence="2">Belongs to the peptidase M16 family.</text>
</comment>
<dbReference type="FunFam" id="3.30.830.10:FF:000012">
    <property type="entry name" value="Protease 3"/>
    <property type="match status" value="1"/>
</dbReference>
<dbReference type="Pfam" id="PF22456">
    <property type="entry name" value="PqqF-like_C_4"/>
    <property type="match status" value="1"/>
</dbReference>
<protein>
    <recommendedName>
        <fullName evidence="13">Pitrilysin</fullName>
    </recommendedName>
</protein>
<feature type="domain" description="Peptidase M16 N-terminal" evidence="8">
    <location>
        <begin position="48"/>
        <end position="180"/>
    </location>
</feature>
<dbReference type="GO" id="GO:0005737">
    <property type="term" value="C:cytoplasm"/>
    <property type="evidence" value="ECO:0007669"/>
    <property type="project" value="UniProtKB-ARBA"/>
</dbReference>
<dbReference type="InterPro" id="IPR007863">
    <property type="entry name" value="Peptidase_M16_C"/>
</dbReference>
<evidence type="ECO:0000256" key="4">
    <source>
        <dbReference type="ARBA" id="ARBA00022723"/>
    </source>
</evidence>
<evidence type="ECO:0000256" key="3">
    <source>
        <dbReference type="ARBA" id="ARBA00022670"/>
    </source>
</evidence>
<feature type="domain" description="Peptidase M16 middle/third" evidence="10">
    <location>
        <begin position="389"/>
        <end position="504"/>
    </location>
</feature>
<feature type="domain" description="Coenzyme PQQ synthesis protein F-like C-terminal lobe" evidence="11">
    <location>
        <begin position="833"/>
        <end position="929"/>
    </location>
</feature>
<dbReference type="AlphaFoldDB" id="A0A381N4F8"/>
<dbReference type="InterPro" id="IPR001431">
    <property type="entry name" value="Pept_M16_Zn_BS"/>
</dbReference>
<evidence type="ECO:0000256" key="7">
    <source>
        <dbReference type="ARBA" id="ARBA00023049"/>
    </source>
</evidence>
<evidence type="ECO:0000259" key="10">
    <source>
        <dbReference type="Pfam" id="PF16187"/>
    </source>
</evidence>
<dbReference type="PANTHER" id="PTHR43690">
    <property type="entry name" value="NARDILYSIN"/>
    <property type="match status" value="1"/>
</dbReference>
<keyword evidence="4" id="KW-0479">Metal-binding</keyword>
<dbReference type="InterPro" id="IPR050626">
    <property type="entry name" value="Peptidase_M16"/>
</dbReference>
<dbReference type="FunFam" id="3.30.830.10:FF:000005">
    <property type="entry name" value="nardilysin isoform X1"/>
    <property type="match status" value="1"/>
</dbReference>
<dbReference type="InterPro" id="IPR054734">
    <property type="entry name" value="PqqF-like_C_4"/>
</dbReference>
<evidence type="ECO:0000259" key="9">
    <source>
        <dbReference type="Pfam" id="PF05193"/>
    </source>
</evidence>
<keyword evidence="5" id="KW-0378">Hydrolase</keyword>
<dbReference type="GO" id="GO:0006508">
    <property type="term" value="P:proteolysis"/>
    <property type="evidence" value="ECO:0007669"/>
    <property type="project" value="UniProtKB-KW"/>
</dbReference>
<dbReference type="SUPFAM" id="SSF63411">
    <property type="entry name" value="LuxS/MPP-like metallohydrolase"/>
    <property type="match status" value="4"/>
</dbReference>
<accession>A0A381N4F8</accession>
<proteinExistence type="inferred from homology"/>
<dbReference type="Gene3D" id="3.30.830.10">
    <property type="entry name" value="Metalloenzyme, LuxS/M16 peptidase-like"/>
    <property type="match status" value="4"/>
</dbReference>
<dbReference type="InterPro" id="IPR011249">
    <property type="entry name" value="Metalloenz_LuxS/M16"/>
</dbReference>
<dbReference type="GO" id="GO:0046872">
    <property type="term" value="F:metal ion binding"/>
    <property type="evidence" value="ECO:0007669"/>
    <property type="project" value="UniProtKB-KW"/>
</dbReference>
<dbReference type="Pfam" id="PF05193">
    <property type="entry name" value="Peptidase_M16_C"/>
    <property type="match status" value="1"/>
</dbReference>
<evidence type="ECO:0000256" key="6">
    <source>
        <dbReference type="ARBA" id="ARBA00022833"/>
    </source>
</evidence>
<dbReference type="InterPro" id="IPR032632">
    <property type="entry name" value="Peptidase_M16_M"/>
</dbReference>
<name>A0A381N4F8_9ZZZZ</name>
<organism evidence="12">
    <name type="scientific">marine metagenome</name>
    <dbReference type="NCBI Taxonomy" id="408172"/>
    <lineage>
        <taxon>unclassified sequences</taxon>
        <taxon>metagenomes</taxon>
        <taxon>ecological metagenomes</taxon>
    </lineage>
</organism>
<keyword evidence="7" id="KW-0482">Metalloprotease</keyword>